<evidence type="ECO:0000256" key="2">
    <source>
        <dbReference type="ARBA" id="ARBA00022801"/>
    </source>
</evidence>
<organism evidence="5 6">
    <name type="scientific">Reichenbachiella agarivorans</name>
    <dbReference type="NCBI Taxonomy" id="2979464"/>
    <lineage>
        <taxon>Bacteria</taxon>
        <taxon>Pseudomonadati</taxon>
        <taxon>Bacteroidota</taxon>
        <taxon>Cytophagia</taxon>
        <taxon>Cytophagales</taxon>
        <taxon>Reichenbachiellaceae</taxon>
        <taxon>Reichenbachiella</taxon>
    </lineage>
</organism>
<dbReference type="RefSeq" id="WP_262310041.1">
    <property type="nucleotide sequence ID" value="NZ_CP106679.1"/>
</dbReference>
<feature type="domain" description="Dienelactone hydrolase" evidence="3">
    <location>
        <begin position="214"/>
        <end position="274"/>
    </location>
</feature>
<dbReference type="InterPro" id="IPR002925">
    <property type="entry name" value="Dienelactn_hydro"/>
</dbReference>
<keyword evidence="6" id="KW-1185">Reference proteome</keyword>
<dbReference type="Proteomes" id="UP001065174">
    <property type="component" value="Chromosome"/>
</dbReference>
<sequence length="302" mass="33680">MILVNELVGQIKKVATVCLLLTSILFTTRAQDLKDHVLIADHQGVTELTYKVIKGDTLNMRVKFPPDFKKARKYPAIVFYFGGGWNGGTIDQFQPQAEYFASRGMITVLVDYRVKSRHQTTPYESVADAKSAIRFLRSNAKQLNIDTKRIVASGGSAGGHLAAACGVLPGLDEAGEDLSISSKANALVLFNPVFDNGPEGFEHARMGDRWREISPAHNITKLAPPTIIFLGREDHLIPVSIAENYNEKMHDAGARCELYLYDNAGHGFFNNYKYEGVFYEETLRETDLFLVSLNYIEAKNKL</sequence>
<protein>
    <submittedName>
        <fullName evidence="5">Alpha/beta hydrolase</fullName>
    </submittedName>
</protein>
<keyword evidence="2 5" id="KW-0378">Hydrolase</keyword>
<proteinExistence type="inferred from homology"/>
<gene>
    <name evidence="5" type="ORF">N6H18_01305</name>
</gene>
<dbReference type="PANTHER" id="PTHR48081:SF30">
    <property type="entry name" value="ACETYL-HYDROLASE LIPR-RELATED"/>
    <property type="match status" value="1"/>
</dbReference>
<dbReference type="EMBL" id="CP106679">
    <property type="protein sequence ID" value="UXP32606.1"/>
    <property type="molecule type" value="Genomic_DNA"/>
</dbReference>
<dbReference type="GO" id="GO:0016787">
    <property type="term" value="F:hydrolase activity"/>
    <property type="evidence" value="ECO:0007669"/>
    <property type="project" value="UniProtKB-KW"/>
</dbReference>
<accession>A0ABY6CQ01</accession>
<dbReference type="InterPro" id="IPR049492">
    <property type="entry name" value="BD-FAE-like_dom"/>
</dbReference>
<dbReference type="InterPro" id="IPR029058">
    <property type="entry name" value="AB_hydrolase_fold"/>
</dbReference>
<evidence type="ECO:0000259" key="4">
    <source>
        <dbReference type="Pfam" id="PF20434"/>
    </source>
</evidence>
<evidence type="ECO:0000313" key="5">
    <source>
        <dbReference type="EMBL" id="UXP32606.1"/>
    </source>
</evidence>
<comment type="similarity">
    <text evidence="1">Belongs to the 'GDXG' lipolytic enzyme family.</text>
</comment>
<evidence type="ECO:0000259" key="3">
    <source>
        <dbReference type="Pfam" id="PF01738"/>
    </source>
</evidence>
<reference evidence="5" key="1">
    <citation type="submission" date="2022-09" db="EMBL/GenBank/DDBJ databases">
        <title>Comparative genomics and taxonomic characterization of three novel marine species of genus Reichenbachiella exhibiting antioxidant and polysaccharide degradation activities.</title>
        <authorList>
            <person name="Muhammad N."/>
            <person name="Lee Y.-J."/>
            <person name="Ko J."/>
            <person name="Kim S.-G."/>
        </authorList>
    </citation>
    <scope>NUCLEOTIDE SEQUENCE</scope>
    <source>
        <strain evidence="5">BKB1-1</strain>
    </source>
</reference>
<feature type="domain" description="BD-FAE-like" evidence="4">
    <location>
        <begin position="69"/>
        <end position="175"/>
    </location>
</feature>
<evidence type="ECO:0000256" key="1">
    <source>
        <dbReference type="ARBA" id="ARBA00010515"/>
    </source>
</evidence>
<dbReference type="Pfam" id="PF20434">
    <property type="entry name" value="BD-FAE"/>
    <property type="match status" value="1"/>
</dbReference>
<dbReference type="InterPro" id="IPR050300">
    <property type="entry name" value="GDXG_lipolytic_enzyme"/>
</dbReference>
<dbReference type="SUPFAM" id="SSF53474">
    <property type="entry name" value="alpha/beta-Hydrolases"/>
    <property type="match status" value="1"/>
</dbReference>
<evidence type="ECO:0000313" key="6">
    <source>
        <dbReference type="Proteomes" id="UP001065174"/>
    </source>
</evidence>
<dbReference type="PANTHER" id="PTHR48081">
    <property type="entry name" value="AB HYDROLASE SUPERFAMILY PROTEIN C4A8.06C"/>
    <property type="match status" value="1"/>
</dbReference>
<dbReference type="Gene3D" id="3.40.50.1820">
    <property type="entry name" value="alpha/beta hydrolase"/>
    <property type="match status" value="1"/>
</dbReference>
<dbReference type="Pfam" id="PF01738">
    <property type="entry name" value="DLH"/>
    <property type="match status" value="1"/>
</dbReference>
<name>A0ABY6CQ01_9BACT</name>